<dbReference type="InterPro" id="IPR038379">
    <property type="entry name" value="SecE_sf"/>
</dbReference>
<dbReference type="KEGG" id="dat:HRM2_36380"/>
<comment type="subcellular location">
    <subcellularLocation>
        <location evidence="9">Cell inner membrane</location>
        <topology evidence="9">Single-pass membrane protein</topology>
    </subcellularLocation>
    <subcellularLocation>
        <location evidence="1">Membrane</location>
    </subcellularLocation>
</comment>
<keyword evidence="3 9" id="KW-1003">Cell membrane</keyword>
<comment type="function">
    <text evidence="9">Essential subunit of the Sec protein translocation channel SecYEG. Clamps together the 2 halves of SecY. May contact the channel plug during translocation.</text>
</comment>
<dbReference type="GO" id="GO:0005886">
    <property type="term" value="C:plasma membrane"/>
    <property type="evidence" value="ECO:0007669"/>
    <property type="project" value="UniProtKB-SubCell"/>
</dbReference>
<dbReference type="EMBL" id="CP001087">
    <property type="protein sequence ID" value="ACN16703.1"/>
    <property type="molecule type" value="Genomic_DNA"/>
</dbReference>
<keyword evidence="8 9" id="KW-0472">Membrane</keyword>
<dbReference type="Proteomes" id="UP000000442">
    <property type="component" value="Chromosome"/>
</dbReference>
<dbReference type="GO" id="GO:0008320">
    <property type="term" value="F:protein transmembrane transporter activity"/>
    <property type="evidence" value="ECO:0007669"/>
    <property type="project" value="UniProtKB-UniRule"/>
</dbReference>
<keyword evidence="6 9" id="KW-1133">Transmembrane helix</keyword>
<evidence type="ECO:0000256" key="2">
    <source>
        <dbReference type="ARBA" id="ARBA00022448"/>
    </source>
</evidence>
<keyword evidence="5 9" id="KW-0653">Protein transport</keyword>
<evidence type="ECO:0000256" key="6">
    <source>
        <dbReference type="ARBA" id="ARBA00022989"/>
    </source>
</evidence>
<dbReference type="PROSITE" id="PS01067">
    <property type="entry name" value="SECE_SEC61G"/>
    <property type="match status" value="1"/>
</dbReference>
<dbReference type="Gene3D" id="1.20.5.1030">
    <property type="entry name" value="Preprotein translocase secy subunit"/>
    <property type="match status" value="1"/>
</dbReference>
<keyword evidence="7 9" id="KW-0811">Translocation</keyword>
<sequence>MTTDKSKARVQEDQDLERVSGDKGTELRVKPAPQVLKSKTPPLTNVVAGRENFYHQAVRFFREVRVELKKVTWPNQKQTAGSTVVVIILVFILAAFLGLVDFGLSKLVQVVLA</sequence>
<dbReference type="STRING" id="177437.HRM2_36380"/>
<dbReference type="InterPro" id="IPR001901">
    <property type="entry name" value="Translocase_SecE/Sec61-g"/>
</dbReference>
<dbReference type="InterPro" id="IPR005807">
    <property type="entry name" value="SecE_bac"/>
</dbReference>
<evidence type="ECO:0000256" key="10">
    <source>
        <dbReference type="SAM" id="MobiDB-lite"/>
    </source>
</evidence>
<dbReference type="GO" id="GO:0043952">
    <property type="term" value="P:protein transport by the Sec complex"/>
    <property type="evidence" value="ECO:0007669"/>
    <property type="project" value="UniProtKB-UniRule"/>
</dbReference>
<dbReference type="HAMAP" id="MF_00422">
    <property type="entry name" value="SecE"/>
    <property type="match status" value="1"/>
</dbReference>
<dbReference type="NCBIfam" id="TIGR00964">
    <property type="entry name" value="secE_bact"/>
    <property type="match status" value="1"/>
</dbReference>
<proteinExistence type="inferred from homology"/>
<dbReference type="GO" id="GO:0065002">
    <property type="term" value="P:intracellular protein transmembrane transport"/>
    <property type="evidence" value="ECO:0007669"/>
    <property type="project" value="UniProtKB-UniRule"/>
</dbReference>
<protein>
    <recommendedName>
        <fullName evidence="9">Protein translocase subunit SecE</fullName>
    </recommendedName>
</protein>
<evidence type="ECO:0000256" key="9">
    <source>
        <dbReference type="HAMAP-Rule" id="MF_00422"/>
    </source>
</evidence>
<dbReference type="AlphaFoldDB" id="C0Q9Y5"/>
<evidence type="ECO:0000313" key="12">
    <source>
        <dbReference type="Proteomes" id="UP000000442"/>
    </source>
</evidence>
<organism evidence="11 12">
    <name type="scientific">Desulforapulum autotrophicum (strain ATCC 43914 / DSM 3382 / VKM B-1955 / HRM2)</name>
    <name type="common">Desulfobacterium autotrophicum</name>
    <dbReference type="NCBI Taxonomy" id="177437"/>
    <lineage>
        <taxon>Bacteria</taxon>
        <taxon>Pseudomonadati</taxon>
        <taxon>Thermodesulfobacteriota</taxon>
        <taxon>Desulfobacteria</taxon>
        <taxon>Desulfobacterales</taxon>
        <taxon>Desulfobacteraceae</taxon>
        <taxon>Desulforapulum</taxon>
    </lineage>
</organism>
<evidence type="ECO:0000256" key="3">
    <source>
        <dbReference type="ARBA" id="ARBA00022475"/>
    </source>
</evidence>
<keyword evidence="4 9" id="KW-0812">Transmembrane</keyword>
<evidence type="ECO:0000256" key="7">
    <source>
        <dbReference type="ARBA" id="ARBA00023010"/>
    </source>
</evidence>
<evidence type="ECO:0000256" key="5">
    <source>
        <dbReference type="ARBA" id="ARBA00022927"/>
    </source>
</evidence>
<feature type="transmembrane region" description="Helical" evidence="9">
    <location>
        <begin position="79"/>
        <end position="100"/>
    </location>
</feature>
<accession>C0Q9Y5</accession>
<reference evidence="11 12" key="1">
    <citation type="journal article" date="2009" name="Environ. Microbiol.">
        <title>Genome sequence of Desulfobacterium autotrophicum HRM2, a marine sulfate reducer oxidizing organic carbon completely to carbon dioxide.</title>
        <authorList>
            <person name="Strittmatter A.W."/>
            <person name="Liesegang H."/>
            <person name="Rabus R."/>
            <person name="Decker I."/>
            <person name="Amann J."/>
            <person name="Andres S."/>
            <person name="Henne A."/>
            <person name="Fricke W.F."/>
            <person name="Martinez-Arias R."/>
            <person name="Bartels D."/>
            <person name="Goesmann A."/>
            <person name="Krause L."/>
            <person name="Puehler A."/>
            <person name="Klenk H.P."/>
            <person name="Richter M."/>
            <person name="Schuler M."/>
            <person name="Gloeckner F.O."/>
            <person name="Meyerdierks A."/>
            <person name="Gottschalk G."/>
            <person name="Amann R."/>
        </authorList>
    </citation>
    <scope>NUCLEOTIDE SEQUENCE [LARGE SCALE GENOMIC DNA]</scope>
    <source>
        <strain evidence="12">ATCC 43914 / DSM 3382 / HRM2</strain>
    </source>
</reference>
<dbReference type="GO" id="GO:0009306">
    <property type="term" value="P:protein secretion"/>
    <property type="evidence" value="ECO:0007669"/>
    <property type="project" value="UniProtKB-UniRule"/>
</dbReference>
<name>C0Q9Y5_DESAH</name>
<evidence type="ECO:0000256" key="1">
    <source>
        <dbReference type="ARBA" id="ARBA00004370"/>
    </source>
</evidence>
<comment type="subunit">
    <text evidence="9">Component of the Sec protein translocase complex. Heterotrimer consisting of SecY, SecE and SecG subunits. The heterotrimers can form oligomers, although 1 heterotrimer is thought to be able to translocate proteins. Interacts with the ribosome. Interacts with SecDF, and other proteins may be involved. Interacts with SecA.</text>
</comment>
<dbReference type="PANTHER" id="PTHR33910:SF1">
    <property type="entry name" value="PROTEIN TRANSLOCASE SUBUNIT SECE"/>
    <property type="match status" value="1"/>
</dbReference>
<dbReference type="PANTHER" id="PTHR33910">
    <property type="entry name" value="PROTEIN TRANSLOCASE SUBUNIT SECE"/>
    <property type="match status" value="1"/>
</dbReference>
<dbReference type="Pfam" id="PF00584">
    <property type="entry name" value="SecE"/>
    <property type="match status" value="1"/>
</dbReference>
<keyword evidence="12" id="KW-1185">Reference proteome</keyword>
<dbReference type="HOGENOM" id="CLU_113663_7_1_7"/>
<gene>
    <name evidence="9 11" type="primary">secE</name>
    <name evidence="11" type="ordered locus">HRM2_36380</name>
</gene>
<evidence type="ECO:0000313" key="11">
    <source>
        <dbReference type="EMBL" id="ACN16703.1"/>
    </source>
</evidence>
<keyword evidence="2 9" id="KW-0813">Transport</keyword>
<feature type="region of interest" description="Disordered" evidence="10">
    <location>
        <begin position="1"/>
        <end position="25"/>
    </location>
</feature>
<comment type="similarity">
    <text evidence="9">Belongs to the SecE/SEC61-gamma family.</text>
</comment>
<evidence type="ECO:0000256" key="8">
    <source>
        <dbReference type="ARBA" id="ARBA00023136"/>
    </source>
</evidence>
<evidence type="ECO:0000256" key="4">
    <source>
        <dbReference type="ARBA" id="ARBA00022692"/>
    </source>
</evidence>
<dbReference type="GO" id="GO:0006605">
    <property type="term" value="P:protein targeting"/>
    <property type="evidence" value="ECO:0007669"/>
    <property type="project" value="UniProtKB-UniRule"/>
</dbReference>
<dbReference type="eggNOG" id="COG0690">
    <property type="taxonomic scope" value="Bacteria"/>
</dbReference>
<keyword evidence="9" id="KW-0997">Cell inner membrane</keyword>